<gene>
    <name evidence="3" type="ordered locus">Desac_1338</name>
</gene>
<organism evidence="3 4">
    <name type="scientific">Desulfobacca acetoxidans (strain ATCC 700848 / DSM 11109 / ASRB2)</name>
    <dbReference type="NCBI Taxonomy" id="880072"/>
    <lineage>
        <taxon>Bacteria</taxon>
        <taxon>Pseudomonadati</taxon>
        <taxon>Thermodesulfobacteriota</taxon>
        <taxon>Desulfobaccia</taxon>
        <taxon>Desulfobaccales</taxon>
        <taxon>Desulfobaccaceae</taxon>
        <taxon>Desulfobacca</taxon>
    </lineage>
</organism>
<dbReference type="PANTHER" id="PTHR45947">
    <property type="entry name" value="SULFOQUINOVOSYL TRANSFERASE SQD2"/>
    <property type="match status" value="1"/>
</dbReference>
<dbReference type="AlphaFoldDB" id="F2NHK8"/>
<dbReference type="Gene3D" id="3.40.50.2000">
    <property type="entry name" value="Glycogen Phosphorylase B"/>
    <property type="match status" value="2"/>
</dbReference>
<evidence type="ECO:0000259" key="1">
    <source>
        <dbReference type="Pfam" id="PF00534"/>
    </source>
</evidence>
<reference evidence="3 4" key="1">
    <citation type="journal article" date="2011" name="Stand. Genomic Sci.">
        <title>Complete genome sequence of the acetate-degrading sulfate reducer Desulfobacca acetoxidans type strain (ASRB2).</title>
        <authorList>
            <person name="Goker M."/>
            <person name="Teshima H."/>
            <person name="Lapidus A."/>
            <person name="Nolan M."/>
            <person name="Lucas S."/>
            <person name="Hammon N."/>
            <person name="Deshpande S."/>
            <person name="Cheng J.F."/>
            <person name="Tapia R."/>
            <person name="Han C."/>
            <person name="Goodwin L."/>
            <person name="Pitluck S."/>
            <person name="Huntemann M."/>
            <person name="Liolios K."/>
            <person name="Ivanova N."/>
            <person name="Pagani I."/>
            <person name="Mavromatis K."/>
            <person name="Ovchinikova G."/>
            <person name="Pati A."/>
            <person name="Chen A."/>
            <person name="Palaniappan K."/>
            <person name="Land M."/>
            <person name="Hauser L."/>
            <person name="Brambilla E.M."/>
            <person name="Rohde M."/>
            <person name="Spring S."/>
            <person name="Detter J.C."/>
            <person name="Woyke T."/>
            <person name="Bristow J."/>
            <person name="Eisen J.A."/>
            <person name="Markowitz V."/>
            <person name="Hugenholtz P."/>
            <person name="Kyrpides N.C."/>
            <person name="Klenk H.P."/>
        </authorList>
    </citation>
    <scope>NUCLEOTIDE SEQUENCE [LARGE SCALE GENOMIC DNA]</scope>
    <source>
        <strain evidence="4">ATCC 700848 / DSM 11109 / ASRB2</strain>
    </source>
</reference>
<dbReference type="EMBL" id="CP002629">
    <property type="protein sequence ID" value="AEB09195.1"/>
    <property type="molecule type" value="Genomic_DNA"/>
</dbReference>
<dbReference type="CDD" id="cd03801">
    <property type="entry name" value="GT4_PimA-like"/>
    <property type="match status" value="1"/>
</dbReference>
<dbReference type="Pfam" id="PF00534">
    <property type="entry name" value="Glycos_transf_1"/>
    <property type="match status" value="1"/>
</dbReference>
<dbReference type="Proteomes" id="UP000000483">
    <property type="component" value="Chromosome"/>
</dbReference>
<dbReference type="InterPro" id="IPR050194">
    <property type="entry name" value="Glycosyltransferase_grp1"/>
</dbReference>
<feature type="domain" description="Glycosyltransferase subfamily 4-like N-terminal" evidence="2">
    <location>
        <begin position="18"/>
        <end position="188"/>
    </location>
</feature>
<evidence type="ECO:0000313" key="3">
    <source>
        <dbReference type="EMBL" id="AEB09195.1"/>
    </source>
</evidence>
<accession>F2NHK8</accession>
<evidence type="ECO:0000259" key="2">
    <source>
        <dbReference type="Pfam" id="PF13439"/>
    </source>
</evidence>
<keyword evidence="3" id="KW-0808">Transferase</keyword>
<dbReference type="GO" id="GO:0016757">
    <property type="term" value="F:glycosyltransferase activity"/>
    <property type="evidence" value="ECO:0007669"/>
    <property type="project" value="InterPro"/>
</dbReference>
<dbReference type="InterPro" id="IPR028098">
    <property type="entry name" value="Glyco_trans_4-like_N"/>
</dbReference>
<dbReference type="OrthoDB" id="5490313at2"/>
<dbReference type="HOGENOM" id="CLU_009583_11_2_7"/>
<dbReference type="RefSeq" id="WP_013706307.1">
    <property type="nucleotide sequence ID" value="NC_015388.1"/>
</dbReference>
<protein>
    <submittedName>
        <fullName evidence="3">Glycosyl transferase group 1</fullName>
    </submittedName>
</protein>
<dbReference type="Pfam" id="PF13439">
    <property type="entry name" value="Glyco_transf_4"/>
    <property type="match status" value="1"/>
</dbReference>
<dbReference type="KEGG" id="dao:Desac_1338"/>
<sequence>MRISYFNYHHDIQGMTQGAAVQIQALTKGLEQLGHQVDLRFLAAYHQGETAAPPTLKNIRWLRRYGHVPRLLARNISFYRRELDYLRKFRPDVVLAVSSYGTISMASSSRRLGLPLVLFCEAPLEYEYSLFLRQYYSYPCLGRWLEGVTVRQARRVVCISEVLKGYLMRYGAPAVKFAVIPNGVDHHRIRPQTPDQELQLALGLQKKLVIGFVGSFQFFAQLDNFVKLAQTICNDYPEVVFLFVGGGETAQTLQRLNQTVQPAPRFQFVGLVAHGLIPRYLSLMDIVVSPYRGDYLFYGSSMKLLEYLAAGKAVLAPALGQIKEVVQDGYNGMLHEPDDWVGMAEKLKLLIRDSQLRQYLGANARRTIEAGWTWEHQAKRLAKALTQVLVSS</sequence>
<dbReference type="SUPFAM" id="SSF53756">
    <property type="entry name" value="UDP-Glycosyltransferase/glycogen phosphorylase"/>
    <property type="match status" value="1"/>
</dbReference>
<dbReference type="eggNOG" id="COG0438">
    <property type="taxonomic scope" value="Bacteria"/>
</dbReference>
<dbReference type="PANTHER" id="PTHR45947:SF3">
    <property type="entry name" value="SULFOQUINOVOSYL TRANSFERASE SQD2"/>
    <property type="match status" value="1"/>
</dbReference>
<reference evidence="4" key="2">
    <citation type="submission" date="2011-03" db="EMBL/GenBank/DDBJ databases">
        <title>The complete genome of Desulfobacca acetoxidans DSM 11109.</title>
        <authorList>
            <consortium name="US DOE Joint Genome Institute (JGI-PGF)"/>
            <person name="Lucas S."/>
            <person name="Copeland A."/>
            <person name="Lapidus A."/>
            <person name="Bruce D."/>
            <person name="Goodwin L."/>
            <person name="Pitluck S."/>
            <person name="Peters L."/>
            <person name="Kyrpides N."/>
            <person name="Mavromatis K."/>
            <person name="Ivanova N."/>
            <person name="Ovchinnikova G."/>
            <person name="Teshima H."/>
            <person name="Detter J.C."/>
            <person name="Han C."/>
            <person name="Land M."/>
            <person name="Hauser L."/>
            <person name="Markowitz V."/>
            <person name="Cheng J.-F."/>
            <person name="Hugenholtz P."/>
            <person name="Woyke T."/>
            <person name="Wu D."/>
            <person name="Spring S."/>
            <person name="Schueler E."/>
            <person name="Brambilla E."/>
            <person name="Klenk H.-P."/>
            <person name="Eisen J.A."/>
        </authorList>
    </citation>
    <scope>NUCLEOTIDE SEQUENCE [LARGE SCALE GENOMIC DNA]</scope>
    <source>
        <strain evidence="4">ATCC 700848 / DSM 11109 / ASRB2</strain>
    </source>
</reference>
<dbReference type="InterPro" id="IPR001296">
    <property type="entry name" value="Glyco_trans_1"/>
</dbReference>
<keyword evidence="4" id="KW-1185">Reference proteome</keyword>
<name>F2NHK8_DESAR</name>
<feature type="domain" description="Glycosyl transferase family 1" evidence="1">
    <location>
        <begin position="205"/>
        <end position="366"/>
    </location>
</feature>
<proteinExistence type="predicted"/>
<dbReference type="STRING" id="880072.Desac_1338"/>
<evidence type="ECO:0000313" key="4">
    <source>
        <dbReference type="Proteomes" id="UP000000483"/>
    </source>
</evidence>